<keyword evidence="1" id="KW-0812">Transmembrane</keyword>
<dbReference type="AlphaFoldDB" id="A0A1T4JZ28"/>
<proteinExistence type="predicted"/>
<feature type="transmembrane region" description="Helical" evidence="1">
    <location>
        <begin position="107"/>
        <end position="128"/>
    </location>
</feature>
<evidence type="ECO:0000256" key="1">
    <source>
        <dbReference type="SAM" id="Phobius"/>
    </source>
</evidence>
<sequence>METSPVKTVQQRDAERLIGKLLRTGVILSALLALAGGIIYLREHDTIPDYKVFTGTDAEYRHVTKILAGAMRLEGAAIIQLAVLVLIATPILRIIFSVIAFAIEKDYLYVTITLIVAAIIFFGMFSGLGG</sequence>
<feature type="transmembrane region" description="Helical" evidence="1">
    <location>
        <begin position="21"/>
        <end position="41"/>
    </location>
</feature>
<gene>
    <name evidence="2" type="ORF">SAMN04488132_101328</name>
</gene>
<dbReference type="OrthoDB" id="1072981at2"/>
<accession>A0A1T4JZ28</accession>
<keyword evidence="1" id="KW-0472">Membrane</keyword>
<name>A0A1T4JZ28_9BACT</name>
<dbReference type="Pfam" id="PF07843">
    <property type="entry name" value="DUF1634"/>
    <property type="match status" value="1"/>
</dbReference>
<reference evidence="2 3" key="1">
    <citation type="submission" date="2017-02" db="EMBL/GenBank/DDBJ databases">
        <authorList>
            <person name="Peterson S.W."/>
        </authorList>
    </citation>
    <scope>NUCLEOTIDE SEQUENCE [LARGE SCALE GENOMIC DNA]</scope>
    <source>
        <strain evidence="2 3">DSM 22335</strain>
    </source>
</reference>
<evidence type="ECO:0000313" key="2">
    <source>
        <dbReference type="EMBL" id="SJZ35423.1"/>
    </source>
</evidence>
<dbReference type="Proteomes" id="UP000190888">
    <property type="component" value="Unassembled WGS sequence"/>
</dbReference>
<evidence type="ECO:0000313" key="3">
    <source>
        <dbReference type="Proteomes" id="UP000190888"/>
    </source>
</evidence>
<organism evidence="2 3">
    <name type="scientific">Sediminibacterium ginsengisoli</name>
    <dbReference type="NCBI Taxonomy" id="413434"/>
    <lineage>
        <taxon>Bacteria</taxon>
        <taxon>Pseudomonadati</taxon>
        <taxon>Bacteroidota</taxon>
        <taxon>Chitinophagia</taxon>
        <taxon>Chitinophagales</taxon>
        <taxon>Chitinophagaceae</taxon>
        <taxon>Sediminibacterium</taxon>
    </lineage>
</organism>
<keyword evidence="3" id="KW-1185">Reference proteome</keyword>
<protein>
    <submittedName>
        <fullName evidence="2">Uncharacterized membrane protein</fullName>
    </submittedName>
</protein>
<dbReference type="EMBL" id="FUWH01000001">
    <property type="protein sequence ID" value="SJZ35423.1"/>
    <property type="molecule type" value="Genomic_DNA"/>
</dbReference>
<keyword evidence="1" id="KW-1133">Transmembrane helix</keyword>
<dbReference type="RefSeq" id="WP_078829669.1">
    <property type="nucleotide sequence ID" value="NZ_FUWH01000001.1"/>
</dbReference>
<dbReference type="InterPro" id="IPR012861">
    <property type="entry name" value="DUF1634"/>
</dbReference>
<dbReference type="STRING" id="413434.SAMN04488132_101328"/>
<feature type="transmembrane region" description="Helical" evidence="1">
    <location>
        <begin position="77"/>
        <end position="100"/>
    </location>
</feature>